<keyword evidence="2" id="KW-1185">Reference proteome</keyword>
<dbReference type="Proteomes" id="UP000046395">
    <property type="component" value="Unassembled WGS sequence"/>
</dbReference>
<feature type="coiled-coil region" evidence="1">
    <location>
        <begin position="10"/>
        <end position="37"/>
    </location>
</feature>
<name>A0A5S6QR59_TRIMR</name>
<accession>A0A5S6QR59</accession>
<proteinExistence type="predicted"/>
<protein>
    <submittedName>
        <fullName evidence="3">Uncharacterized protein</fullName>
    </submittedName>
</protein>
<organism evidence="2 3">
    <name type="scientific">Trichuris muris</name>
    <name type="common">Mouse whipworm</name>
    <dbReference type="NCBI Taxonomy" id="70415"/>
    <lineage>
        <taxon>Eukaryota</taxon>
        <taxon>Metazoa</taxon>
        <taxon>Ecdysozoa</taxon>
        <taxon>Nematoda</taxon>
        <taxon>Enoplea</taxon>
        <taxon>Dorylaimia</taxon>
        <taxon>Trichinellida</taxon>
        <taxon>Trichuridae</taxon>
        <taxon>Trichuris</taxon>
    </lineage>
</organism>
<keyword evidence="1" id="KW-0175">Coiled coil</keyword>
<evidence type="ECO:0000313" key="3">
    <source>
        <dbReference type="WBParaSite" id="TMUE_2000009638.1"/>
    </source>
</evidence>
<evidence type="ECO:0000256" key="1">
    <source>
        <dbReference type="SAM" id="Coils"/>
    </source>
</evidence>
<reference evidence="3" key="1">
    <citation type="submission" date="2019-12" db="UniProtKB">
        <authorList>
            <consortium name="WormBaseParasite"/>
        </authorList>
    </citation>
    <scope>IDENTIFICATION</scope>
</reference>
<evidence type="ECO:0000313" key="2">
    <source>
        <dbReference type="Proteomes" id="UP000046395"/>
    </source>
</evidence>
<dbReference type="AlphaFoldDB" id="A0A5S6QR59"/>
<sequence length="117" mass="13628">MLNRPNMDEVEKLRRTKRELELLIQDIERRTDQLNGIATAKRAEMNKAMVAAQADTAKFRQCPNCGQSIPVPSVKPYIRISEKGFKCIVTLQFKDNFELSRWLLQEGLGEKHEIRRQ</sequence>
<dbReference type="WBParaSite" id="TMUE_2000009638.1">
    <property type="protein sequence ID" value="TMUE_2000009638.1"/>
    <property type="gene ID" value="WBGene00289906"/>
</dbReference>